<evidence type="ECO:0000313" key="2">
    <source>
        <dbReference type="EMBL" id="RLL06015.1"/>
    </source>
</evidence>
<gene>
    <name evidence="2" type="ORF">D4A47_14065</name>
</gene>
<dbReference type="RefSeq" id="WP_147437582.1">
    <property type="nucleotide sequence ID" value="NZ_RCHT01000079.1"/>
</dbReference>
<protein>
    <submittedName>
        <fullName evidence="2">Uncharacterized protein</fullName>
    </submittedName>
</protein>
<sequence>WGEIPADLYAQWTKAEDGRFITYFFDAPYWGPNVDYQTFDLSSETALRTPEELGFGREGFLGWSAEVYFIPEANPDEEIPEWFTQRDLDRYRENPSVQGIGLTARWATGGHILYDGNGNTEGSVPMDPAFHSIDEDVTLPFPADLKKDGGVLTSWNTAADGSGTGYFPGGRGPRLSEDLTLYAQY</sequence>
<dbReference type="AlphaFoldDB" id="A0A498CWJ5"/>
<dbReference type="InterPro" id="IPR013378">
    <property type="entry name" value="InlB-like_B-rpt"/>
</dbReference>
<evidence type="ECO:0000256" key="1">
    <source>
        <dbReference type="ARBA" id="ARBA00004196"/>
    </source>
</evidence>
<keyword evidence="3" id="KW-1185">Reference proteome</keyword>
<evidence type="ECO:0000313" key="3">
    <source>
        <dbReference type="Proteomes" id="UP000276301"/>
    </source>
</evidence>
<reference evidence="2 3" key="1">
    <citation type="submission" date="2018-10" db="EMBL/GenBank/DDBJ databases">
        <title>Anaerotruncus faecis sp. nov., isolated from human feces.</title>
        <authorList>
            <person name="Wang Y.-J."/>
        </authorList>
    </citation>
    <scope>NUCLEOTIDE SEQUENCE [LARGE SCALE GENOMIC DNA]</scope>
    <source>
        <strain evidence="2 3">22A2-44</strain>
    </source>
</reference>
<proteinExistence type="predicted"/>
<comment type="subcellular location">
    <subcellularLocation>
        <location evidence="1">Cell envelope</location>
    </subcellularLocation>
</comment>
<accession>A0A498CWJ5</accession>
<dbReference type="Proteomes" id="UP000276301">
    <property type="component" value="Unassembled WGS sequence"/>
</dbReference>
<name>A0A498CWJ5_9FIRM</name>
<dbReference type="Pfam" id="PF09479">
    <property type="entry name" value="Flg_new"/>
    <property type="match status" value="1"/>
</dbReference>
<comment type="caution">
    <text evidence="2">The sequence shown here is derived from an EMBL/GenBank/DDBJ whole genome shotgun (WGS) entry which is preliminary data.</text>
</comment>
<dbReference type="EMBL" id="RCHT01000079">
    <property type="protein sequence ID" value="RLL06015.1"/>
    <property type="molecule type" value="Genomic_DNA"/>
</dbReference>
<feature type="non-terminal residue" evidence="2">
    <location>
        <position position="1"/>
    </location>
</feature>
<feature type="non-terminal residue" evidence="2">
    <location>
        <position position="185"/>
    </location>
</feature>
<dbReference type="Gene3D" id="2.60.40.4270">
    <property type="entry name" value="Listeria-Bacteroides repeat domain"/>
    <property type="match status" value="1"/>
</dbReference>
<organism evidence="2 3">
    <name type="scientific">Anaerotruncus massiliensis</name>
    <name type="common">ex Liu et al. 2021</name>
    <dbReference type="NCBI Taxonomy" id="2321404"/>
    <lineage>
        <taxon>Bacteria</taxon>
        <taxon>Bacillati</taxon>
        <taxon>Bacillota</taxon>
        <taxon>Clostridia</taxon>
        <taxon>Eubacteriales</taxon>
        <taxon>Oscillospiraceae</taxon>
        <taxon>Anaerotruncus</taxon>
    </lineage>
</organism>
<dbReference type="InterPro" id="IPR042229">
    <property type="entry name" value="Listeria/Bacterioides_rpt_sf"/>
</dbReference>